<keyword evidence="2" id="KW-1185">Reference proteome</keyword>
<evidence type="ECO:0000313" key="2">
    <source>
        <dbReference type="Proteomes" id="UP000886998"/>
    </source>
</evidence>
<accession>A0A8X6Y4G3</accession>
<name>A0A8X6Y4G3_9ARAC</name>
<reference evidence="1" key="1">
    <citation type="submission" date="2020-08" db="EMBL/GenBank/DDBJ databases">
        <title>Multicomponent nature underlies the extraordinary mechanical properties of spider dragline silk.</title>
        <authorList>
            <person name="Kono N."/>
            <person name="Nakamura H."/>
            <person name="Mori M."/>
            <person name="Yoshida Y."/>
            <person name="Ohtoshi R."/>
            <person name="Malay A.D."/>
            <person name="Moran D.A.P."/>
            <person name="Tomita M."/>
            <person name="Numata K."/>
            <person name="Arakawa K."/>
        </authorList>
    </citation>
    <scope>NUCLEOTIDE SEQUENCE</scope>
</reference>
<proteinExistence type="predicted"/>
<dbReference type="AlphaFoldDB" id="A0A8X6Y4G3"/>
<gene>
    <name evidence="1" type="ORF">TNIN_137061</name>
</gene>
<organism evidence="1 2">
    <name type="scientific">Trichonephila inaurata madagascariensis</name>
    <dbReference type="NCBI Taxonomy" id="2747483"/>
    <lineage>
        <taxon>Eukaryota</taxon>
        <taxon>Metazoa</taxon>
        <taxon>Ecdysozoa</taxon>
        <taxon>Arthropoda</taxon>
        <taxon>Chelicerata</taxon>
        <taxon>Arachnida</taxon>
        <taxon>Araneae</taxon>
        <taxon>Araneomorphae</taxon>
        <taxon>Entelegynae</taxon>
        <taxon>Araneoidea</taxon>
        <taxon>Nephilidae</taxon>
        <taxon>Trichonephila</taxon>
        <taxon>Trichonephila inaurata</taxon>
    </lineage>
</organism>
<dbReference type="Proteomes" id="UP000886998">
    <property type="component" value="Unassembled WGS sequence"/>
</dbReference>
<protein>
    <submittedName>
        <fullName evidence="1">Uncharacterized protein</fullName>
    </submittedName>
</protein>
<comment type="caution">
    <text evidence="1">The sequence shown here is derived from an EMBL/GenBank/DDBJ whole genome shotgun (WGS) entry which is preliminary data.</text>
</comment>
<evidence type="ECO:0000313" key="1">
    <source>
        <dbReference type="EMBL" id="GFY65876.1"/>
    </source>
</evidence>
<dbReference type="EMBL" id="BMAV01015736">
    <property type="protein sequence ID" value="GFY65876.1"/>
    <property type="molecule type" value="Genomic_DNA"/>
</dbReference>
<sequence>MDYLLPPSFLQPPIDYTETWNTSFDVREKVRKARRCITSLRFRINLCSSMQSLPMRIGYYYRSSLGTRSGVFNVRKKQKDYIRVAGLYVITHYNTSY</sequence>